<accession>A0A8B6GJH0</accession>
<feature type="compositionally biased region" description="Polar residues" evidence="1">
    <location>
        <begin position="24"/>
        <end position="71"/>
    </location>
</feature>
<sequence length="130" mass="14745">MEVVKPTNDTIAEEDEDEEEENGESQTSKISTDRLQSTDKLPSDTPESSKQPQQHTENNNAQEPKLESSQTEMKHFEFDISEHSDMVSATSSFNESEVKNNKLNPGNDASQKRDLVSVQEDLKQNCYEYS</sequence>
<organism evidence="2 3">
    <name type="scientific">Mytilus galloprovincialis</name>
    <name type="common">Mediterranean mussel</name>
    <dbReference type="NCBI Taxonomy" id="29158"/>
    <lineage>
        <taxon>Eukaryota</taxon>
        <taxon>Metazoa</taxon>
        <taxon>Spiralia</taxon>
        <taxon>Lophotrochozoa</taxon>
        <taxon>Mollusca</taxon>
        <taxon>Bivalvia</taxon>
        <taxon>Autobranchia</taxon>
        <taxon>Pteriomorphia</taxon>
        <taxon>Mytilida</taxon>
        <taxon>Mytiloidea</taxon>
        <taxon>Mytilidae</taxon>
        <taxon>Mytilinae</taxon>
        <taxon>Mytilus</taxon>
    </lineage>
</organism>
<keyword evidence="3" id="KW-1185">Reference proteome</keyword>
<feature type="region of interest" description="Disordered" evidence="1">
    <location>
        <begin position="1"/>
        <end position="117"/>
    </location>
</feature>
<feature type="compositionally biased region" description="Acidic residues" evidence="1">
    <location>
        <begin position="11"/>
        <end position="23"/>
    </location>
</feature>
<feature type="compositionally biased region" description="Polar residues" evidence="1">
    <location>
        <begin position="87"/>
        <end position="109"/>
    </location>
</feature>
<evidence type="ECO:0000313" key="3">
    <source>
        <dbReference type="Proteomes" id="UP000596742"/>
    </source>
</evidence>
<reference evidence="2" key="1">
    <citation type="submission" date="2018-11" db="EMBL/GenBank/DDBJ databases">
        <authorList>
            <person name="Alioto T."/>
            <person name="Alioto T."/>
        </authorList>
    </citation>
    <scope>NUCLEOTIDE SEQUENCE</scope>
</reference>
<dbReference type="Proteomes" id="UP000596742">
    <property type="component" value="Unassembled WGS sequence"/>
</dbReference>
<feature type="compositionally biased region" description="Basic and acidic residues" evidence="1">
    <location>
        <begin position="72"/>
        <end position="85"/>
    </location>
</feature>
<evidence type="ECO:0000313" key="2">
    <source>
        <dbReference type="EMBL" id="VDI64536.1"/>
    </source>
</evidence>
<dbReference type="EMBL" id="UYJE01008519">
    <property type="protein sequence ID" value="VDI64536.1"/>
    <property type="molecule type" value="Genomic_DNA"/>
</dbReference>
<gene>
    <name evidence="2" type="ORF">MGAL_10B013704</name>
</gene>
<proteinExistence type="predicted"/>
<comment type="caution">
    <text evidence="2">The sequence shown here is derived from an EMBL/GenBank/DDBJ whole genome shotgun (WGS) entry which is preliminary data.</text>
</comment>
<protein>
    <submittedName>
        <fullName evidence="2">Uncharacterized protein</fullName>
    </submittedName>
</protein>
<dbReference type="AlphaFoldDB" id="A0A8B6GJH0"/>
<evidence type="ECO:0000256" key="1">
    <source>
        <dbReference type="SAM" id="MobiDB-lite"/>
    </source>
</evidence>
<name>A0A8B6GJH0_MYTGA</name>